<comment type="caution">
    <text evidence="2">The sequence shown here is derived from an EMBL/GenBank/DDBJ whole genome shotgun (WGS) entry which is preliminary data.</text>
</comment>
<dbReference type="EMBL" id="LCBN01000009">
    <property type="protein sequence ID" value="KKS14041.1"/>
    <property type="molecule type" value="Genomic_DNA"/>
</dbReference>
<accession>A0A0G0YWI8</accession>
<sequence length="400" mass="45660">MLTPYLPYPPSSGGQIRSYNLIKQLSKKHQITLYSLIKHDSERQYISELEKYCENVKVFKRAEKPWTIANILRTGFSPYPFVVIRNFSKLEKQSVAEILSREKFDIIHAETFYVYPHIPETHVPVVLVDQTIEYQVYQHYVENYKFLFMKPLLWIDVLKIKFWETHFWKKSARAIAVSESDAQKMAASASKIQVSIVPNGVGEDLMEKTPMHYSNDILFMGNYDWMQNLEAAKVLAREVFPKILQKIPDARLIIAGQNADKVVGLESDKVKMVNLSIEDIEGVKKAYRQSGVLVAPLYGPGGTRLKILGAMAACLPVVTTHIGIEGIDAKNGESVLFGKTPEELANLTIQILSDKKLYEKITTNARKLVEEKYSYPVIAGKLDRIYQEVCKEKKAHENNN</sequence>
<dbReference type="Proteomes" id="UP000034753">
    <property type="component" value="Unassembled WGS sequence"/>
</dbReference>
<organism evidence="2 3">
    <name type="scientific">Candidatus Daviesbacteria bacterium GW2011_GWB1_41_5</name>
    <dbReference type="NCBI Taxonomy" id="1618429"/>
    <lineage>
        <taxon>Bacteria</taxon>
        <taxon>Candidatus Daviesiibacteriota</taxon>
    </lineage>
</organism>
<evidence type="ECO:0000313" key="3">
    <source>
        <dbReference type="Proteomes" id="UP000034753"/>
    </source>
</evidence>
<dbReference type="GO" id="GO:0016740">
    <property type="term" value="F:transferase activity"/>
    <property type="evidence" value="ECO:0007669"/>
    <property type="project" value="UniProtKB-KW"/>
</dbReference>
<gene>
    <name evidence="2" type="ORF">UU67_C0009G0012</name>
</gene>
<protein>
    <submittedName>
        <fullName evidence="2">Glycosyl transferase group 1</fullName>
    </submittedName>
</protein>
<dbReference type="Pfam" id="PF13692">
    <property type="entry name" value="Glyco_trans_1_4"/>
    <property type="match status" value="1"/>
</dbReference>
<dbReference type="CDD" id="cd03801">
    <property type="entry name" value="GT4_PimA-like"/>
    <property type="match status" value="1"/>
</dbReference>
<dbReference type="AlphaFoldDB" id="A0A0G0YWI8"/>
<dbReference type="PANTHER" id="PTHR12526">
    <property type="entry name" value="GLYCOSYLTRANSFERASE"/>
    <property type="match status" value="1"/>
</dbReference>
<proteinExistence type="predicted"/>
<reference evidence="2 3" key="1">
    <citation type="journal article" date="2015" name="Nature">
        <title>rRNA introns, odd ribosomes, and small enigmatic genomes across a large radiation of phyla.</title>
        <authorList>
            <person name="Brown C.T."/>
            <person name="Hug L.A."/>
            <person name="Thomas B.C."/>
            <person name="Sharon I."/>
            <person name="Castelle C.J."/>
            <person name="Singh A."/>
            <person name="Wilkins M.J."/>
            <person name="Williams K.H."/>
            <person name="Banfield J.F."/>
        </authorList>
    </citation>
    <scope>NUCLEOTIDE SEQUENCE [LARGE SCALE GENOMIC DNA]</scope>
</reference>
<feature type="domain" description="Glycosyltransferase subfamily 4-like N-terminal" evidence="1">
    <location>
        <begin position="13"/>
        <end position="201"/>
    </location>
</feature>
<name>A0A0G0YWI8_9BACT</name>
<dbReference type="InterPro" id="IPR028098">
    <property type="entry name" value="Glyco_trans_4-like_N"/>
</dbReference>
<dbReference type="Pfam" id="PF13439">
    <property type="entry name" value="Glyco_transf_4"/>
    <property type="match status" value="1"/>
</dbReference>
<evidence type="ECO:0000313" key="2">
    <source>
        <dbReference type="EMBL" id="KKS14041.1"/>
    </source>
</evidence>
<dbReference type="SUPFAM" id="SSF53756">
    <property type="entry name" value="UDP-Glycosyltransferase/glycogen phosphorylase"/>
    <property type="match status" value="1"/>
</dbReference>
<evidence type="ECO:0000259" key="1">
    <source>
        <dbReference type="Pfam" id="PF13439"/>
    </source>
</evidence>
<keyword evidence="2" id="KW-0808">Transferase</keyword>
<dbReference type="Gene3D" id="3.40.50.2000">
    <property type="entry name" value="Glycogen Phosphorylase B"/>
    <property type="match status" value="2"/>
</dbReference>